<name>A0A9E8LWD1_9BACI</name>
<dbReference type="RefSeq" id="WP_275418710.1">
    <property type="nucleotide sequence ID" value="NZ_CP106878.1"/>
</dbReference>
<organism evidence="2 3">
    <name type="scientific">Fervidibacillus albus</name>
    <dbReference type="NCBI Taxonomy" id="2980026"/>
    <lineage>
        <taxon>Bacteria</taxon>
        <taxon>Bacillati</taxon>
        <taxon>Bacillota</taxon>
        <taxon>Bacilli</taxon>
        <taxon>Bacillales</taxon>
        <taxon>Bacillaceae</taxon>
        <taxon>Fervidibacillus</taxon>
    </lineage>
</organism>
<evidence type="ECO:0000259" key="1">
    <source>
        <dbReference type="Pfam" id="PF13115"/>
    </source>
</evidence>
<dbReference type="Pfam" id="PF13115">
    <property type="entry name" value="YtkA"/>
    <property type="match status" value="1"/>
</dbReference>
<dbReference type="KEGG" id="faf:OE104_06200"/>
<dbReference type="EMBL" id="CP106878">
    <property type="protein sequence ID" value="WAA10902.1"/>
    <property type="molecule type" value="Genomic_DNA"/>
</dbReference>
<evidence type="ECO:0000313" key="2">
    <source>
        <dbReference type="EMBL" id="WAA10902.1"/>
    </source>
</evidence>
<keyword evidence="3" id="KW-1185">Reference proteome</keyword>
<proteinExistence type="predicted"/>
<dbReference type="AlphaFoldDB" id="A0A9E8LWD1"/>
<dbReference type="InterPro" id="IPR032693">
    <property type="entry name" value="YtkA-like_dom"/>
</dbReference>
<evidence type="ECO:0000313" key="3">
    <source>
        <dbReference type="Proteomes" id="UP001164718"/>
    </source>
</evidence>
<dbReference type="Proteomes" id="UP001164718">
    <property type="component" value="Chromosome"/>
</dbReference>
<protein>
    <submittedName>
        <fullName evidence="2">FixH family protein</fullName>
    </submittedName>
</protein>
<dbReference type="PROSITE" id="PS51257">
    <property type="entry name" value="PROKAR_LIPOPROTEIN"/>
    <property type="match status" value="1"/>
</dbReference>
<feature type="domain" description="YtkA-like" evidence="1">
    <location>
        <begin position="34"/>
        <end position="113"/>
    </location>
</feature>
<gene>
    <name evidence="2" type="ORF">OE104_06200</name>
</gene>
<sequence>MKNRFSFMIIPFFLFLLASCGEKETGADEELGEIVEVDLQVPDQIEIGEPFPVVAHVTQGDEEVDDADEVVFEVWEEGSKVDSQMFDFTKQEEGKYFVDLQFDTEGVYVIQVHVTARRMHVMPKKNVIVEGD</sequence>
<reference evidence="2" key="1">
    <citation type="submission" date="2022-09" db="EMBL/GenBank/DDBJ databases">
        <title>Complete Genomes of Fervidibacillus albus and Fervidibacillus halotolerans isolated from tidal flat sediments.</title>
        <authorList>
            <person name="Kwon K.K."/>
            <person name="Yang S.-H."/>
            <person name="Park M.J."/>
            <person name="Oh H.-M."/>
        </authorList>
    </citation>
    <scope>NUCLEOTIDE SEQUENCE</scope>
    <source>
        <strain evidence="2">MEBiC13591</strain>
    </source>
</reference>
<accession>A0A9E8LWD1</accession>